<evidence type="ECO:0000256" key="1">
    <source>
        <dbReference type="SAM" id="Phobius"/>
    </source>
</evidence>
<sequence length="30" mass="3815">MERNLSKHKVYSNPFFCIFYYLILIMMLLW</sequence>
<protein>
    <submittedName>
        <fullName evidence="2">Uncharacterized protein</fullName>
    </submittedName>
</protein>
<keyword evidence="1" id="KW-0812">Transmembrane</keyword>
<reference evidence="2" key="1">
    <citation type="journal article" date="2021" name="Proc. Natl. Acad. Sci. U.S.A.">
        <title>A Catalog of Tens of Thousands of Viruses from Human Metagenomes Reveals Hidden Associations with Chronic Diseases.</title>
        <authorList>
            <person name="Tisza M.J."/>
            <person name="Buck C.B."/>
        </authorList>
    </citation>
    <scope>NUCLEOTIDE SEQUENCE</scope>
    <source>
        <strain evidence="2">Ct8Lf7</strain>
    </source>
</reference>
<name>A0A8S5S0S9_9CAUD</name>
<keyword evidence="1" id="KW-1133">Transmembrane helix</keyword>
<proteinExistence type="predicted"/>
<organism evidence="2">
    <name type="scientific">Podoviridae sp. ct8Lf7</name>
    <dbReference type="NCBI Taxonomy" id="2827723"/>
    <lineage>
        <taxon>Viruses</taxon>
        <taxon>Duplodnaviria</taxon>
        <taxon>Heunggongvirae</taxon>
        <taxon>Uroviricota</taxon>
        <taxon>Caudoviricetes</taxon>
    </lineage>
</organism>
<dbReference type="EMBL" id="BK032511">
    <property type="protein sequence ID" value="DAF44512.1"/>
    <property type="molecule type" value="Genomic_DNA"/>
</dbReference>
<keyword evidence="1" id="KW-0472">Membrane</keyword>
<accession>A0A8S5S0S9</accession>
<feature type="transmembrane region" description="Helical" evidence="1">
    <location>
        <begin position="12"/>
        <end position="29"/>
    </location>
</feature>
<evidence type="ECO:0000313" key="2">
    <source>
        <dbReference type="EMBL" id="DAF44512.1"/>
    </source>
</evidence>